<sequence length="91" mass="9996">MAFGIGPAAREGRRPDYLTAPGSSAYCKATTRHRPDRLEDLDGQPGNVVGASLHPVARLFVIPVRTPPDTNAGEGKRRRTRLVARSKERYL</sequence>
<evidence type="ECO:0000256" key="1">
    <source>
        <dbReference type="SAM" id="MobiDB-lite"/>
    </source>
</evidence>
<comment type="caution">
    <text evidence="2">The sequence shown here is derived from an EMBL/GenBank/DDBJ whole genome shotgun (WGS) entry which is preliminary data.</text>
</comment>
<feature type="region of interest" description="Disordered" evidence="1">
    <location>
        <begin position="66"/>
        <end position="91"/>
    </location>
</feature>
<dbReference type="EMBL" id="AMCV02000001">
    <property type="protein sequence ID" value="TDZ25771.1"/>
    <property type="molecule type" value="Genomic_DNA"/>
</dbReference>
<reference evidence="3" key="1">
    <citation type="journal article" date="2013" name="New Phytol.">
        <title>Comparative genomic and transcriptomic analyses reveal the hemibiotrophic stage shift of Colletotrichum fungi.</title>
        <authorList>
            <person name="Gan P."/>
            <person name="Ikeda K."/>
            <person name="Irieda H."/>
            <person name="Narusaka M."/>
            <person name="O'Connell R.J."/>
            <person name="Narusaka Y."/>
            <person name="Takano Y."/>
            <person name="Kubo Y."/>
            <person name="Shirasu K."/>
        </authorList>
    </citation>
    <scope>NUCLEOTIDE SEQUENCE [LARGE SCALE GENOMIC DNA]</scope>
    <source>
        <strain evidence="3">104-T / ATCC 96160 / CBS 514.97 / LARS 414 / MAFF 240422</strain>
    </source>
</reference>
<name>A0A484G6M2_COLOR</name>
<keyword evidence="3" id="KW-1185">Reference proteome</keyword>
<feature type="region of interest" description="Disordered" evidence="1">
    <location>
        <begin position="1"/>
        <end position="23"/>
    </location>
</feature>
<protein>
    <submittedName>
        <fullName evidence="2">Uncharacterized protein</fullName>
    </submittedName>
</protein>
<evidence type="ECO:0000313" key="2">
    <source>
        <dbReference type="EMBL" id="TDZ25771.1"/>
    </source>
</evidence>
<accession>A0A484G6M2</accession>
<dbReference type="Proteomes" id="UP000014480">
    <property type="component" value="Unassembled WGS sequence"/>
</dbReference>
<organism evidence="2 3">
    <name type="scientific">Colletotrichum orbiculare (strain 104-T / ATCC 96160 / CBS 514.97 / LARS 414 / MAFF 240422)</name>
    <name type="common">Cucumber anthracnose fungus</name>
    <name type="synonym">Colletotrichum lagenarium</name>
    <dbReference type="NCBI Taxonomy" id="1213857"/>
    <lineage>
        <taxon>Eukaryota</taxon>
        <taxon>Fungi</taxon>
        <taxon>Dikarya</taxon>
        <taxon>Ascomycota</taxon>
        <taxon>Pezizomycotina</taxon>
        <taxon>Sordariomycetes</taxon>
        <taxon>Hypocreomycetidae</taxon>
        <taxon>Glomerellales</taxon>
        <taxon>Glomerellaceae</taxon>
        <taxon>Colletotrichum</taxon>
        <taxon>Colletotrichum orbiculare species complex</taxon>
    </lineage>
</organism>
<dbReference type="AlphaFoldDB" id="A0A484G6M2"/>
<reference evidence="3" key="2">
    <citation type="journal article" date="2019" name="Mol. Plant Microbe Interact.">
        <title>Genome sequence resources for four phytopathogenic fungi from the Colletotrichum orbiculare species complex.</title>
        <authorList>
            <person name="Gan P."/>
            <person name="Tsushima A."/>
            <person name="Narusaka M."/>
            <person name="Narusaka Y."/>
            <person name="Takano Y."/>
            <person name="Kubo Y."/>
            <person name="Shirasu K."/>
        </authorList>
    </citation>
    <scope>GENOME REANNOTATION</scope>
    <source>
        <strain evidence="3">104-T / ATCC 96160 / CBS 514.97 / LARS 414 / MAFF 240422</strain>
    </source>
</reference>
<evidence type="ECO:0000313" key="3">
    <source>
        <dbReference type="Proteomes" id="UP000014480"/>
    </source>
</evidence>
<gene>
    <name evidence="2" type="ORF">Cob_v000765</name>
</gene>
<proteinExistence type="predicted"/>